<organism evidence="2 3">
    <name type="scientific">Micromonospora arborensis</name>
    <dbReference type="NCBI Taxonomy" id="2116518"/>
    <lineage>
        <taxon>Bacteria</taxon>
        <taxon>Bacillati</taxon>
        <taxon>Actinomycetota</taxon>
        <taxon>Actinomycetes</taxon>
        <taxon>Micromonosporales</taxon>
        <taxon>Micromonosporaceae</taxon>
        <taxon>Micromonospora</taxon>
    </lineage>
</organism>
<dbReference type="SMART" id="SM00331">
    <property type="entry name" value="PP2C_SIG"/>
    <property type="match status" value="1"/>
</dbReference>
<comment type="caution">
    <text evidence="2">The sequence shown here is derived from an EMBL/GenBank/DDBJ whole genome shotgun (WGS) entry which is preliminary data.</text>
</comment>
<protein>
    <submittedName>
        <fullName evidence="2">Serine/threonine-protein phosphatase</fullName>
    </submittedName>
</protein>
<dbReference type="OrthoDB" id="9801841at2"/>
<evidence type="ECO:0000313" key="2">
    <source>
        <dbReference type="EMBL" id="PYC66130.1"/>
    </source>
</evidence>
<name>A0A318NCM1_9ACTN</name>
<dbReference type="InterPro" id="IPR001932">
    <property type="entry name" value="PPM-type_phosphatase-like_dom"/>
</dbReference>
<proteinExistence type="predicted"/>
<evidence type="ECO:0000259" key="1">
    <source>
        <dbReference type="PROSITE" id="PS51746"/>
    </source>
</evidence>
<dbReference type="EMBL" id="PYBV01000036">
    <property type="protein sequence ID" value="PYC66130.1"/>
    <property type="molecule type" value="Genomic_DNA"/>
</dbReference>
<evidence type="ECO:0000313" key="3">
    <source>
        <dbReference type="Proteomes" id="UP000248333"/>
    </source>
</evidence>
<dbReference type="PANTHER" id="PTHR47992">
    <property type="entry name" value="PROTEIN PHOSPHATASE"/>
    <property type="match status" value="1"/>
</dbReference>
<dbReference type="Proteomes" id="UP000248333">
    <property type="component" value="Unassembled WGS sequence"/>
</dbReference>
<dbReference type="InterPro" id="IPR015655">
    <property type="entry name" value="PP2C"/>
</dbReference>
<sequence>MTVTLTVEAASRTHQGLVRRRNEDSHHQGQWLYVVADGLGGHVAGDIASSTVTNALAAYDRPVQAKDLASFMGRAINEASEALRRKVRADPELAGMGTTLVALLCSGGEAVVANVGDSRAYLIRRHGSRDNAMLQISEDHNYEHLVANAAKVPGLGERLTRCLDGRNDGRSPDLTPLQLSPGDRILLCSDGLSSYVPHERIRATLASDKSPGEVADQLIDLAVDQGGHDNVTVIVLDVTQR</sequence>
<accession>A0A318NCM1</accession>
<reference evidence="2 3" key="1">
    <citation type="submission" date="2018-03" db="EMBL/GenBank/DDBJ databases">
        <title>Bioinformatic expansion and discovery of thiopeptide antibiotics.</title>
        <authorList>
            <person name="Schwalen C.J."/>
            <person name="Hudson G.A."/>
            <person name="Mitchell D.A."/>
        </authorList>
    </citation>
    <scope>NUCLEOTIDE SEQUENCE [LARGE SCALE GENOMIC DNA]</scope>
    <source>
        <strain evidence="2 3">NRRL 8041</strain>
    </source>
</reference>
<dbReference type="Gene3D" id="3.60.40.10">
    <property type="entry name" value="PPM-type phosphatase domain"/>
    <property type="match status" value="1"/>
</dbReference>
<keyword evidence="3" id="KW-1185">Reference proteome</keyword>
<dbReference type="AlphaFoldDB" id="A0A318NCM1"/>
<dbReference type="SMART" id="SM00332">
    <property type="entry name" value="PP2Cc"/>
    <property type="match status" value="1"/>
</dbReference>
<gene>
    <name evidence="2" type="ORF">C7C45_25690</name>
</gene>
<dbReference type="InterPro" id="IPR036457">
    <property type="entry name" value="PPM-type-like_dom_sf"/>
</dbReference>
<dbReference type="GO" id="GO:0004722">
    <property type="term" value="F:protein serine/threonine phosphatase activity"/>
    <property type="evidence" value="ECO:0007669"/>
    <property type="project" value="InterPro"/>
</dbReference>
<dbReference type="RefSeq" id="WP_110566275.1">
    <property type="nucleotide sequence ID" value="NZ_PYBV01000036.1"/>
</dbReference>
<dbReference type="CDD" id="cd00143">
    <property type="entry name" value="PP2Cc"/>
    <property type="match status" value="1"/>
</dbReference>
<dbReference type="Pfam" id="PF13672">
    <property type="entry name" value="PP2C_2"/>
    <property type="match status" value="1"/>
</dbReference>
<dbReference type="SUPFAM" id="SSF81606">
    <property type="entry name" value="PP2C-like"/>
    <property type="match status" value="1"/>
</dbReference>
<dbReference type="PROSITE" id="PS51746">
    <property type="entry name" value="PPM_2"/>
    <property type="match status" value="1"/>
</dbReference>
<feature type="domain" description="PPM-type phosphatase" evidence="1">
    <location>
        <begin position="8"/>
        <end position="238"/>
    </location>
</feature>